<dbReference type="Proteomes" id="UP000799324">
    <property type="component" value="Unassembled WGS sequence"/>
</dbReference>
<dbReference type="AlphaFoldDB" id="A0A6A6T5I0"/>
<gene>
    <name evidence="2" type="ORF">K491DRAFT_472604</name>
</gene>
<accession>A0A6A6T5I0</accession>
<name>A0A6A6T5I0_9PLEO</name>
<evidence type="ECO:0000256" key="1">
    <source>
        <dbReference type="SAM" id="MobiDB-lite"/>
    </source>
</evidence>
<keyword evidence="3" id="KW-1185">Reference proteome</keyword>
<protein>
    <submittedName>
        <fullName evidence="2">Uncharacterized protein</fullName>
    </submittedName>
</protein>
<reference evidence="2" key="1">
    <citation type="journal article" date="2020" name="Stud. Mycol.">
        <title>101 Dothideomycetes genomes: a test case for predicting lifestyles and emergence of pathogens.</title>
        <authorList>
            <person name="Haridas S."/>
            <person name="Albert R."/>
            <person name="Binder M."/>
            <person name="Bloem J."/>
            <person name="Labutti K."/>
            <person name="Salamov A."/>
            <person name="Andreopoulos B."/>
            <person name="Baker S."/>
            <person name="Barry K."/>
            <person name="Bills G."/>
            <person name="Bluhm B."/>
            <person name="Cannon C."/>
            <person name="Castanera R."/>
            <person name="Culley D."/>
            <person name="Daum C."/>
            <person name="Ezra D."/>
            <person name="Gonzalez J."/>
            <person name="Henrissat B."/>
            <person name="Kuo A."/>
            <person name="Liang C."/>
            <person name="Lipzen A."/>
            <person name="Lutzoni F."/>
            <person name="Magnuson J."/>
            <person name="Mondo S."/>
            <person name="Nolan M."/>
            <person name="Ohm R."/>
            <person name="Pangilinan J."/>
            <person name="Park H.-J."/>
            <person name="Ramirez L."/>
            <person name="Alfaro M."/>
            <person name="Sun H."/>
            <person name="Tritt A."/>
            <person name="Yoshinaga Y."/>
            <person name="Zwiers L.-H."/>
            <person name="Turgeon B."/>
            <person name="Goodwin S."/>
            <person name="Spatafora J."/>
            <person name="Crous P."/>
            <person name="Grigoriev I."/>
        </authorList>
    </citation>
    <scope>NUCLEOTIDE SEQUENCE</scope>
    <source>
        <strain evidence="2">CBS 122681</strain>
    </source>
</reference>
<dbReference type="EMBL" id="MU004364">
    <property type="protein sequence ID" value="KAF2654441.1"/>
    <property type="molecule type" value="Genomic_DNA"/>
</dbReference>
<organism evidence="2 3">
    <name type="scientific">Lophiostoma macrostomum CBS 122681</name>
    <dbReference type="NCBI Taxonomy" id="1314788"/>
    <lineage>
        <taxon>Eukaryota</taxon>
        <taxon>Fungi</taxon>
        <taxon>Dikarya</taxon>
        <taxon>Ascomycota</taxon>
        <taxon>Pezizomycotina</taxon>
        <taxon>Dothideomycetes</taxon>
        <taxon>Pleosporomycetidae</taxon>
        <taxon>Pleosporales</taxon>
        <taxon>Lophiostomataceae</taxon>
        <taxon>Lophiostoma</taxon>
    </lineage>
</organism>
<sequence>MKDFHDGCADAAQLEVGQRGLATPGHGAASKTHAPIASAGVSTALADTSLLSSLCSERASAVLRPAPAHLNPSRGTNLAMQDAPGGRTARSSSRSLRCMHMARGPACRLRRGPRALERGGSLRPEYKSWPRPRVATAVQLDPIPRLLSPTSWKLKARSSLDFIPNHVELT</sequence>
<evidence type="ECO:0000313" key="3">
    <source>
        <dbReference type="Proteomes" id="UP000799324"/>
    </source>
</evidence>
<proteinExistence type="predicted"/>
<evidence type="ECO:0000313" key="2">
    <source>
        <dbReference type="EMBL" id="KAF2654441.1"/>
    </source>
</evidence>
<feature type="region of interest" description="Disordered" evidence="1">
    <location>
        <begin position="67"/>
        <end position="91"/>
    </location>
</feature>